<dbReference type="AlphaFoldDB" id="A0A1B7LAC6"/>
<sequence>MKNLFSPNRIQQFFTNIAPFYDFFVGPAMRAKAKRAAGLLGPVGGMEVLDACTGTGIMALELAARGARVTGIDFSPAMLARAVKKVNGQPVVFRLADATKMDFTDESFDVSTLSMALHEMPLPQRLRVLKEIRRVTRDRVAGDGLGKTAG</sequence>
<dbReference type="RefSeq" id="WP_066671962.1">
    <property type="nucleotide sequence ID" value="NZ_LYVF01000204.1"/>
</dbReference>
<dbReference type="STRING" id="1838280.A6M21_16385"/>
<dbReference type="SUPFAM" id="SSF53335">
    <property type="entry name" value="S-adenosyl-L-methionine-dependent methyltransferases"/>
    <property type="match status" value="1"/>
</dbReference>
<accession>A0A1B7LAC6</accession>
<proteinExistence type="predicted"/>
<name>A0A1B7LAC6_9FIRM</name>
<evidence type="ECO:0000313" key="3">
    <source>
        <dbReference type="Proteomes" id="UP000078532"/>
    </source>
</evidence>
<protein>
    <recommendedName>
        <fullName evidence="1">Methyltransferase domain-containing protein</fullName>
    </recommendedName>
</protein>
<comment type="caution">
    <text evidence="2">The sequence shown here is derived from an EMBL/GenBank/DDBJ whole genome shotgun (WGS) entry which is preliminary data.</text>
</comment>
<dbReference type="OrthoDB" id="9772751at2"/>
<evidence type="ECO:0000313" key="2">
    <source>
        <dbReference type="EMBL" id="OAT79284.1"/>
    </source>
</evidence>
<keyword evidence="3" id="KW-1185">Reference proteome</keyword>
<dbReference type="GO" id="GO:0008168">
    <property type="term" value="F:methyltransferase activity"/>
    <property type="evidence" value="ECO:0007669"/>
    <property type="project" value="TreeGrafter"/>
</dbReference>
<reference evidence="2 3" key="1">
    <citation type="submission" date="2016-04" db="EMBL/GenBank/DDBJ databases">
        <authorList>
            <person name="Evans L.H."/>
            <person name="Alamgir A."/>
            <person name="Owens N."/>
            <person name="Weber N.D."/>
            <person name="Virtaneva K."/>
            <person name="Barbian K."/>
            <person name="Babar A."/>
            <person name="Rosenke K."/>
        </authorList>
    </citation>
    <scope>NUCLEOTIDE SEQUENCE [LARGE SCALE GENOMIC DNA]</scope>
    <source>
        <strain evidence="2 3">LMa1</strain>
    </source>
</reference>
<feature type="domain" description="Methyltransferase" evidence="1">
    <location>
        <begin position="48"/>
        <end position="137"/>
    </location>
</feature>
<dbReference type="PANTHER" id="PTHR43591:SF24">
    <property type="entry name" value="2-METHOXY-6-POLYPRENYL-1,4-BENZOQUINOL METHYLASE, MITOCHONDRIAL"/>
    <property type="match status" value="1"/>
</dbReference>
<evidence type="ECO:0000259" key="1">
    <source>
        <dbReference type="Pfam" id="PF13649"/>
    </source>
</evidence>
<organism evidence="2 3">
    <name type="scientific">Desulfotomaculum copahuensis</name>
    <dbReference type="NCBI Taxonomy" id="1838280"/>
    <lineage>
        <taxon>Bacteria</taxon>
        <taxon>Bacillati</taxon>
        <taxon>Bacillota</taxon>
        <taxon>Clostridia</taxon>
        <taxon>Eubacteriales</taxon>
        <taxon>Desulfotomaculaceae</taxon>
        <taxon>Desulfotomaculum</taxon>
    </lineage>
</organism>
<dbReference type="CDD" id="cd02440">
    <property type="entry name" value="AdoMet_MTases"/>
    <property type="match status" value="1"/>
</dbReference>
<dbReference type="PANTHER" id="PTHR43591">
    <property type="entry name" value="METHYLTRANSFERASE"/>
    <property type="match status" value="1"/>
</dbReference>
<dbReference type="InterPro" id="IPR041698">
    <property type="entry name" value="Methyltransf_25"/>
</dbReference>
<dbReference type="InterPro" id="IPR029063">
    <property type="entry name" value="SAM-dependent_MTases_sf"/>
</dbReference>
<gene>
    <name evidence="2" type="ORF">A6M21_16385</name>
</gene>
<dbReference type="Gene3D" id="3.40.50.150">
    <property type="entry name" value="Vaccinia Virus protein VP39"/>
    <property type="match status" value="1"/>
</dbReference>
<dbReference type="Proteomes" id="UP000078532">
    <property type="component" value="Unassembled WGS sequence"/>
</dbReference>
<dbReference type="EMBL" id="LYVF01000204">
    <property type="protein sequence ID" value="OAT79284.1"/>
    <property type="molecule type" value="Genomic_DNA"/>
</dbReference>
<dbReference type="Pfam" id="PF13649">
    <property type="entry name" value="Methyltransf_25"/>
    <property type="match status" value="1"/>
</dbReference>